<reference evidence="3" key="1">
    <citation type="submission" date="2021-03" db="EMBL/GenBank/DDBJ databases">
        <title>Chromosome level genome of the anhydrobiotic midge Polypedilum vanderplanki.</title>
        <authorList>
            <person name="Yoshida Y."/>
            <person name="Kikawada T."/>
            <person name="Gusev O."/>
        </authorList>
    </citation>
    <scope>NUCLEOTIDE SEQUENCE</scope>
    <source>
        <strain evidence="3">NIAS01</strain>
        <tissue evidence="3">Whole body or cell culture</tissue>
    </source>
</reference>
<feature type="domain" description="Spindle assembly abnormal protein 6 N-terminal" evidence="2">
    <location>
        <begin position="25"/>
        <end position="134"/>
    </location>
</feature>
<dbReference type="Proteomes" id="UP001107558">
    <property type="component" value="Chromosome 3"/>
</dbReference>
<dbReference type="InterPro" id="IPR038558">
    <property type="entry name" value="SAS-6_N_sf"/>
</dbReference>
<protein>
    <recommendedName>
        <fullName evidence="2">Spindle assembly abnormal protein 6 N-terminal domain-containing protein</fullName>
    </recommendedName>
</protein>
<dbReference type="OrthoDB" id="49058at2759"/>
<dbReference type="EMBL" id="JADBJN010000003">
    <property type="protein sequence ID" value="KAG5671171.1"/>
    <property type="molecule type" value="Genomic_DNA"/>
</dbReference>
<keyword evidence="1" id="KW-0175">Coiled coil</keyword>
<evidence type="ECO:0000313" key="4">
    <source>
        <dbReference type="Proteomes" id="UP001107558"/>
    </source>
</evidence>
<evidence type="ECO:0000313" key="3">
    <source>
        <dbReference type="EMBL" id="KAG5671171.1"/>
    </source>
</evidence>
<evidence type="ECO:0000256" key="1">
    <source>
        <dbReference type="SAM" id="Coils"/>
    </source>
</evidence>
<evidence type="ECO:0000259" key="2">
    <source>
        <dbReference type="Pfam" id="PF16531"/>
    </source>
</evidence>
<sequence length="407" mass="48195">MDQCFANETNHKLIQQLYPVSQFQINVCTFQLKNVQLFNLSLEKLENMIQLRISDAFASNKMYLCTIDGTTYQEIKTEQSLCVNFQGFIDHLVTILDSCKKNELFITLVQNDNRYVLQFYEKRSLKNLIHLFLRVKEAEPVIIMYHMNLTLTKLKDEAATLTSQNNFLQNEVNKRDFHIQESEAEIAVLKQKIAENENMILHRNTEEIKRLNQEIKNIETNKEFEENRLKALVKTYEIKVDQLTRDNFAINDKLLLETKKCETLRHELDDMKKKLNAISADNNRLKNNLNSSDNKEKQHRKRIDDLHEQMVECEEKLRLANKEKSNLQAEMEAERQICSTKKRALQIATDELAKNQETISQHERLIEKLKRGIDWRTLVLLRMNNEMQQYQQYQNYATAANIEKFKI</sequence>
<organism evidence="3 4">
    <name type="scientific">Polypedilum vanderplanki</name>
    <name type="common">Sleeping chironomid midge</name>
    <dbReference type="NCBI Taxonomy" id="319348"/>
    <lineage>
        <taxon>Eukaryota</taxon>
        <taxon>Metazoa</taxon>
        <taxon>Ecdysozoa</taxon>
        <taxon>Arthropoda</taxon>
        <taxon>Hexapoda</taxon>
        <taxon>Insecta</taxon>
        <taxon>Pterygota</taxon>
        <taxon>Neoptera</taxon>
        <taxon>Endopterygota</taxon>
        <taxon>Diptera</taxon>
        <taxon>Nematocera</taxon>
        <taxon>Chironomoidea</taxon>
        <taxon>Chironomidae</taxon>
        <taxon>Chironominae</taxon>
        <taxon>Polypedilum</taxon>
        <taxon>Polypedilum</taxon>
    </lineage>
</organism>
<dbReference type="Gene3D" id="2.170.210.20">
    <property type="entry name" value="Spindle assembly abnormal protein 6, N-terminal domain"/>
    <property type="match status" value="1"/>
</dbReference>
<dbReference type="InterPro" id="IPR032396">
    <property type="entry name" value="SAS-6_N"/>
</dbReference>
<name>A0A9J6BP28_POLVA</name>
<dbReference type="Gene3D" id="1.10.287.1490">
    <property type="match status" value="1"/>
</dbReference>
<dbReference type="AlphaFoldDB" id="A0A9J6BP28"/>
<gene>
    <name evidence="3" type="ORF">PVAND_001382</name>
</gene>
<proteinExistence type="predicted"/>
<comment type="caution">
    <text evidence="3">The sequence shown here is derived from an EMBL/GenBank/DDBJ whole genome shotgun (WGS) entry which is preliminary data.</text>
</comment>
<keyword evidence="4" id="KW-1185">Reference proteome</keyword>
<accession>A0A9J6BP28</accession>
<feature type="coiled-coil region" evidence="1">
    <location>
        <begin position="151"/>
        <end position="372"/>
    </location>
</feature>
<dbReference type="Pfam" id="PF16531">
    <property type="entry name" value="SAS-6_N"/>
    <property type="match status" value="1"/>
</dbReference>